<feature type="transmembrane region" description="Helical" evidence="6">
    <location>
        <begin position="252"/>
        <end position="269"/>
    </location>
</feature>
<evidence type="ECO:0000256" key="3">
    <source>
        <dbReference type="ARBA" id="ARBA00022692"/>
    </source>
</evidence>
<feature type="transmembrane region" description="Helical" evidence="6">
    <location>
        <begin position="67"/>
        <end position="89"/>
    </location>
</feature>
<feature type="transmembrane region" description="Helical" evidence="6">
    <location>
        <begin position="109"/>
        <end position="130"/>
    </location>
</feature>
<dbReference type="PANTHER" id="PTHR47089:SF1">
    <property type="entry name" value="GUANOSINE ABC TRANSPORTER PERMEASE PROTEIN NUPP"/>
    <property type="match status" value="1"/>
</dbReference>
<dbReference type="Proteomes" id="UP000326838">
    <property type="component" value="Unassembled WGS sequence"/>
</dbReference>
<evidence type="ECO:0000313" key="7">
    <source>
        <dbReference type="EMBL" id="KAA9136153.1"/>
    </source>
</evidence>
<proteinExistence type="predicted"/>
<keyword evidence="5 6" id="KW-0472">Membrane</keyword>
<dbReference type="InterPro" id="IPR001851">
    <property type="entry name" value="ABC_transp_permease"/>
</dbReference>
<evidence type="ECO:0000256" key="2">
    <source>
        <dbReference type="ARBA" id="ARBA00022475"/>
    </source>
</evidence>
<feature type="transmembrane region" description="Helical" evidence="6">
    <location>
        <begin position="200"/>
        <end position="219"/>
    </location>
</feature>
<evidence type="ECO:0000256" key="5">
    <source>
        <dbReference type="ARBA" id="ARBA00023136"/>
    </source>
</evidence>
<keyword evidence="4 6" id="KW-1133">Transmembrane helix</keyword>
<evidence type="ECO:0000313" key="8">
    <source>
        <dbReference type="Proteomes" id="UP000326838"/>
    </source>
</evidence>
<accession>A0A5N0TLY3</accession>
<evidence type="ECO:0000256" key="4">
    <source>
        <dbReference type="ARBA" id="ARBA00022989"/>
    </source>
</evidence>
<dbReference type="GO" id="GO:0005886">
    <property type="term" value="C:plasma membrane"/>
    <property type="evidence" value="ECO:0007669"/>
    <property type="project" value="UniProtKB-SubCell"/>
</dbReference>
<dbReference type="CDD" id="cd06580">
    <property type="entry name" value="TM_PBP1_transp_TpRbsC_like"/>
    <property type="match status" value="1"/>
</dbReference>
<comment type="caution">
    <text evidence="7">The sequence shown here is derived from an EMBL/GenBank/DDBJ whole genome shotgun (WGS) entry which is preliminary data.</text>
</comment>
<feature type="transmembrane region" description="Helical" evidence="6">
    <location>
        <begin position="338"/>
        <end position="366"/>
    </location>
</feature>
<feature type="transmembrane region" description="Helical" evidence="6">
    <location>
        <begin position="299"/>
        <end position="318"/>
    </location>
</feature>
<dbReference type="PANTHER" id="PTHR47089">
    <property type="entry name" value="ABC TRANSPORTER, PERMEASE PROTEIN"/>
    <property type="match status" value="1"/>
</dbReference>
<protein>
    <submittedName>
        <fullName evidence="7">ABC transporter permease</fullName>
    </submittedName>
</protein>
<sequence>MPHLLALHHPVVRRPVRRTRPGTHRTRTHRRRVAAVRGRAPAGAGGQLRSRPRRGAAVNTARARSGAVTAVVVLVVLAVATALILFAGADPLVGLRGLVEGVSSSPYRVGELLIGTVPIAIVALTLIPALRAGVFSVGAEGQVTIGAIAATATILGIRTVTGDAAPAVLYLPAGIIAGAIGGAAFALVPAWLAVRWRVNVILSTLLLNYVATGILGFSLRTWLASPENTATPQSERLPDASALPDLIPGTRAHVGVLLVIVAVVLFEWWRRTAGATRVAVFAERPALALRLGATRSRTLYSTMLISGIGAGVVGWMQVAGVNDRLMGSVSGGVGFSGLAVALLGGLLPVGIVLAAVFFSALTVGAIGMQSATGSIPSSIADVIKGVLLLGVAVIAARRPGVVPPAHPVASPAPDDGAFAPDEIVAAGQDAESTGLAASDTADREVTR</sequence>
<feature type="transmembrane region" description="Helical" evidence="6">
    <location>
        <begin position="142"/>
        <end position="161"/>
    </location>
</feature>
<keyword evidence="2" id="KW-1003">Cell membrane</keyword>
<evidence type="ECO:0000256" key="1">
    <source>
        <dbReference type="ARBA" id="ARBA00004651"/>
    </source>
</evidence>
<dbReference type="EMBL" id="VYUY01000002">
    <property type="protein sequence ID" value="KAA9136153.1"/>
    <property type="molecule type" value="Genomic_DNA"/>
</dbReference>
<evidence type="ECO:0000256" key="6">
    <source>
        <dbReference type="SAM" id="Phobius"/>
    </source>
</evidence>
<keyword evidence="3 6" id="KW-0812">Transmembrane</keyword>
<dbReference type="AlphaFoldDB" id="A0A5N0TLY3"/>
<reference evidence="8" key="1">
    <citation type="submission" date="2019-09" db="EMBL/GenBank/DDBJ databases">
        <title>Mumia zhuanghuii sp. nov. isolated from the intestinal contents of plateau pika (Ochotona curzoniae) in the Qinghai-Tibet plateau of China.</title>
        <authorList>
            <person name="Tian Z."/>
        </authorList>
    </citation>
    <scope>NUCLEOTIDE SEQUENCE [LARGE SCALE GENOMIC DNA]</scope>
    <source>
        <strain evidence="8">L-033</strain>
    </source>
</reference>
<keyword evidence="8" id="KW-1185">Reference proteome</keyword>
<dbReference type="Pfam" id="PF02653">
    <property type="entry name" value="BPD_transp_2"/>
    <property type="match status" value="1"/>
</dbReference>
<gene>
    <name evidence="7" type="ORF">F6B40_00405</name>
</gene>
<dbReference type="GO" id="GO:0022857">
    <property type="term" value="F:transmembrane transporter activity"/>
    <property type="evidence" value="ECO:0007669"/>
    <property type="project" value="InterPro"/>
</dbReference>
<comment type="subcellular location">
    <subcellularLocation>
        <location evidence="1">Cell membrane</location>
        <topology evidence="1">Multi-pass membrane protein</topology>
    </subcellularLocation>
</comment>
<name>A0A5N0TLY3_9MICO</name>
<feature type="transmembrane region" description="Helical" evidence="6">
    <location>
        <begin position="167"/>
        <end position="188"/>
    </location>
</feature>
<organism evidence="7 8">
    <name type="scientific">Microbacterium caowuchunii</name>
    <dbReference type="NCBI Taxonomy" id="2614638"/>
    <lineage>
        <taxon>Bacteria</taxon>
        <taxon>Bacillati</taxon>
        <taxon>Actinomycetota</taxon>
        <taxon>Actinomycetes</taxon>
        <taxon>Micrococcales</taxon>
        <taxon>Microbacteriaceae</taxon>
        <taxon>Microbacterium</taxon>
    </lineage>
</organism>